<feature type="non-terminal residue" evidence="1">
    <location>
        <position position="1"/>
    </location>
</feature>
<name>A0A8J2JN12_9HEXA</name>
<organism evidence="1 2">
    <name type="scientific">Allacma fusca</name>
    <dbReference type="NCBI Taxonomy" id="39272"/>
    <lineage>
        <taxon>Eukaryota</taxon>
        <taxon>Metazoa</taxon>
        <taxon>Ecdysozoa</taxon>
        <taxon>Arthropoda</taxon>
        <taxon>Hexapoda</taxon>
        <taxon>Collembola</taxon>
        <taxon>Symphypleona</taxon>
        <taxon>Sminthuridae</taxon>
        <taxon>Allacma</taxon>
    </lineage>
</organism>
<evidence type="ECO:0000313" key="2">
    <source>
        <dbReference type="Proteomes" id="UP000708208"/>
    </source>
</evidence>
<protein>
    <submittedName>
        <fullName evidence="1">Uncharacterized protein</fullName>
    </submittedName>
</protein>
<dbReference type="Proteomes" id="UP000708208">
    <property type="component" value="Unassembled WGS sequence"/>
</dbReference>
<proteinExistence type="predicted"/>
<evidence type="ECO:0000313" key="1">
    <source>
        <dbReference type="EMBL" id="CAG7660363.1"/>
    </source>
</evidence>
<accession>A0A8J2JN12</accession>
<gene>
    <name evidence="1" type="ORF">AFUS01_LOCUS1328</name>
</gene>
<sequence>SNILYDTQTQH</sequence>
<keyword evidence="2" id="KW-1185">Reference proteome</keyword>
<comment type="caution">
    <text evidence="1">The sequence shown here is derived from an EMBL/GenBank/DDBJ whole genome shotgun (WGS) entry which is preliminary data.</text>
</comment>
<reference evidence="1" key="1">
    <citation type="submission" date="2021-06" db="EMBL/GenBank/DDBJ databases">
        <authorList>
            <person name="Hodson N. C."/>
            <person name="Mongue J. A."/>
            <person name="Jaron S. K."/>
        </authorList>
    </citation>
    <scope>NUCLEOTIDE SEQUENCE</scope>
</reference>
<dbReference type="EMBL" id="CAJVCH010007339">
    <property type="protein sequence ID" value="CAG7660363.1"/>
    <property type="molecule type" value="Genomic_DNA"/>
</dbReference>